<evidence type="ECO:0000313" key="1">
    <source>
        <dbReference type="EMBL" id="GEC02440.1"/>
    </source>
</evidence>
<organism evidence="1 2">
    <name type="scientific">Streptomyces spinoverrucosus</name>
    <dbReference type="NCBI Taxonomy" id="284043"/>
    <lineage>
        <taxon>Bacteria</taxon>
        <taxon>Bacillati</taxon>
        <taxon>Actinomycetota</taxon>
        <taxon>Actinomycetes</taxon>
        <taxon>Kitasatosporales</taxon>
        <taxon>Streptomycetaceae</taxon>
        <taxon>Streptomyces</taxon>
    </lineage>
</organism>
<name>A0A4Y3V9H8_9ACTN</name>
<evidence type="ECO:0000313" key="2">
    <source>
        <dbReference type="Proteomes" id="UP000317881"/>
    </source>
</evidence>
<accession>A0A4Y3V9H8</accession>
<gene>
    <name evidence="1" type="ORF">SSP24_00950</name>
</gene>
<keyword evidence="2" id="KW-1185">Reference proteome</keyword>
<proteinExistence type="predicted"/>
<dbReference type="AlphaFoldDB" id="A0A4Y3V9H8"/>
<dbReference type="RefSeq" id="WP_229864812.1">
    <property type="nucleotide sequence ID" value="NZ_BJND01000003.1"/>
</dbReference>
<sequence length="61" mass="6810">MARRSRNPSQPSTGIATLAKPFILGATPFDERFGQGFYGWLGDTRIVDRPLSRKEFLAPVD</sequence>
<protein>
    <submittedName>
        <fullName evidence="1">Uncharacterized protein</fullName>
    </submittedName>
</protein>
<dbReference type="EMBL" id="BJND01000003">
    <property type="protein sequence ID" value="GEC02440.1"/>
    <property type="molecule type" value="Genomic_DNA"/>
</dbReference>
<dbReference type="Proteomes" id="UP000317881">
    <property type="component" value="Unassembled WGS sequence"/>
</dbReference>
<reference evidence="1 2" key="1">
    <citation type="submission" date="2019-06" db="EMBL/GenBank/DDBJ databases">
        <title>Whole genome shotgun sequence of Streptomyces spinoverrucosus NBRC 14228.</title>
        <authorList>
            <person name="Hosoyama A."/>
            <person name="Uohara A."/>
            <person name="Ohji S."/>
            <person name="Ichikawa N."/>
        </authorList>
    </citation>
    <scope>NUCLEOTIDE SEQUENCE [LARGE SCALE GENOMIC DNA]</scope>
    <source>
        <strain evidence="1 2">NBRC 14228</strain>
    </source>
</reference>
<comment type="caution">
    <text evidence="1">The sequence shown here is derived from an EMBL/GenBank/DDBJ whole genome shotgun (WGS) entry which is preliminary data.</text>
</comment>